<keyword evidence="3" id="KW-1185">Reference proteome</keyword>
<protein>
    <submittedName>
        <fullName evidence="2">Uncharacterized protein</fullName>
    </submittedName>
</protein>
<proteinExistence type="predicted"/>
<feature type="compositionally biased region" description="Polar residues" evidence="1">
    <location>
        <begin position="1"/>
        <end position="22"/>
    </location>
</feature>
<dbReference type="EMBL" id="MNPL01012333">
    <property type="protein sequence ID" value="OQR72203.1"/>
    <property type="molecule type" value="Genomic_DNA"/>
</dbReference>
<feature type="region of interest" description="Disordered" evidence="1">
    <location>
        <begin position="1"/>
        <end position="98"/>
    </location>
</feature>
<accession>A0A1V9XFN7</accession>
<feature type="compositionally biased region" description="Low complexity" evidence="1">
    <location>
        <begin position="82"/>
        <end position="91"/>
    </location>
</feature>
<organism evidence="2 3">
    <name type="scientific">Tropilaelaps mercedesae</name>
    <dbReference type="NCBI Taxonomy" id="418985"/>
    <lineage>
        <taxon>Eukaryota</taxon>
        <taxon>Metazoa</taxon>
        <taxon>Ecdysozoa</taxon>
        <taxon>Arthropoda</taxon>
        <taxon>Chelicerata</taxon>
        <taxon>Arachnida</taxon>
        <taxon>Acari</taxon>
        <taxon>Parasitiformes</taxon>
        <taxon>Mesostigmata</taxon>
        <taxon>Gamasina</taxon>
        <taxon>Dermanyssoidea</taxon>
        <taxon>Laelapidae</taxon>
        <taxon>Tropilaelaps</taxon>
    </lineage>
</organism>
<reference evidence="2 3" key="1">
    <citation type="journal article" date="2017" name="Gigascience">
        <title>Draft genome of the honey bee ectoparasitic mite, Tropilaelaps mercedesae, is shaped by the parasitic life history.</title>
        <authorList>
            <person name="Dong X."/>
            <person name="Armstrong S.D."/>
            <person name="Xia D."/>
            <person name="Makepeace B.L."/>
            <person name="Darby A.C."/>
            <person name="Kadowaki T."/>
        </authorList>
    </citation>
    <scope>NUCLEOTIDE SEQUENCE [LARGE SCALE GENOMIC DNA]</scope>
    <source>
        <strain evidence="2">Wuxi-XJTLU</strain>
    </source>
</reference>
<feature type="non-terminal residue" evidence="2">
    <location>
        <position position="98"/>
    </location>
</feature>
<feature type="compositionally biased region" description="Gly residues" evidence="1">
    <location>
        <begin position="72"/>
        <end position="81"/>
    </location>
</feature>
<evidence type="ECO:0000313" key="2">
    <source>
        <dbReference type="EMBL" id="OQR72203.1"/>
    </source>
</evidence>
<dbReference type="AlphaFoldDB" id="A0A1V9XFN7"/>
<sequence length="98" mass="9548">MGQLISSPLEQHQQPQQTTLSPHETDGGRMAAIYSTQLEAPPLSSVIGNAPIASVNPGSPPRRAPAPSAASAGGGSGGGGVQQVVPAVGQQNNSGGAG</sequence>
<evidence type="ECO:0000256" key="1">
    <source>
        <dbReference type="SAM" id="MobiDB-lite"/>
    </source>
</evidence>
<dbReference type="Proteomes" id="UP000192247">
    <property type="component" value="Unassembled WGS sequence"/>
</dbReference>
<evidence type="ECO:0000313" key="3">
    <source>
        <dbReference type="Proteomes" id="UP000192247"/>
    </source>
</evidence>
<dbReference type="InParanoid" id="A0A1V9XFN7"/>
<comment type="caution">
    <text evidence="2">The sequence shown here is derived from an EMBL/GenBank/DDBJ whole genome shotgun (WGS) entry which is preliminary data.</text>
</comment>
<name>A0A1V9XFN7_9ACAR</name>
<gene>
    <name evidence="2" type="ORF">BIW11_03818</name>
</gene>